<dbReference type="PANTHER" id="PTHR37826">
    <property type="entry name" value="FLOTILLIN BAND_7_5 DOMAIN PROTEIN"/>
    <property type="match status" value="1"/>
</dbReference>
<evidence type="ECO:0000313" key="4">
    <source>
        <dbReference type="Proteomes" id="UP001179647"/>
    </source>
</evidence>
<organism evidence="3 4">
    <name type="scientific">Vagococcus intermedius</name>
    <dbReference type="NCBI Taxonomy" id="2991418"/>
    <lineage>
        <taxon>Bacteria</taxon>
        <taxon>Bacillati</taxon>
        <taxon>Bacillota</taxon>
        <taxon>Bacilli</taxon>
        <taxon>Lactobacillales</taxon>
        <taxon>Enterococcaceae</taxon>
        <taxon>Vagococcus</taxon>
    </lineage>
</organism>
<dbReference type="PANTHER" id="PTHR37826:SF3">
    <property type="entry name" value="J DOMAIN-CONTAINING PROTEIN"/>
    <property type="match status" value="1"/>
</dbReference>
<dbReference type="AlphaFoldDB" id="A0AAF0CU28"/>
<evidence type="ECO:0000313" key="3">
    <source>
        <dbReference type="EMBL" id="WEG72867.1"/>
    </source>
</evidence>
<feature type="region of interest" description="Disordered" evidence="1">
    <location>
        <begin position="53"/>
        <end position="88"/>
    </location>
</feature>
<evidence type="ECO:0000256" key="2">
    <source>
        <dbReference type="SAM" id="Phobius"/>
    </source>
</evidence>
<dbReference type="RefSeq" id="WP_275468670.1">
    <property type="nucleotide sequence ID" value="NZ_CP110232.1"/>
</dbReference>
<keyword evidence="2" id="KW-0812">Transmembrane</keyword>
<feature type="compositionally biased region" description="Basic and acidic residues" evidence="1">
    <location>
        <begin position="73"/>
        <end position="88"/>
    </location>
</feature>
<dbReference type="KEGG" id="vie:OL234_07740"/>
<sequence length="390" mass="44087">MSDVIIHKCPNCDGPLLFDPKDQNFHCEYCLSRFSVTDIEKFEAKKAEKKQDTLAKDSSSSIDAPVENLNLEPPERNSTSEHYATDTHKESDDDAYMELFNCPSCGAEIVTEATTAATYCYYCHNPVVLAGRISGEFLPESILPFAIEKEEAIDSFLNWAQKKKFIPKDFFDKSQVEKLTGVYFPYWIVDADLSGDLSANANSISVWRVGDYEYTQTKKFKLYRKGKISLTALVKNALKKNAKVKMVESVQPFPLEQSQPFHSQFLAGFQAEKRDIEISELNQELSSELKGYGNDLLEDTISGYSTVYNKQSHLQIDKQQQRYVLLPVWLVTYNNQQDASENPKPYYYVMNGATGKVSGKLPINTFKLTLFSLSMGILALIAVLIGGYFI</sequence>
<protein>
    <submittedName>
        <fullName evidence="3">TFIIB-type zinc ribbon-containing protein</fullName>
    </submittedName>
</protein>
<dbReference type="Proteomes" id="UP001179647">
    <property type="component" value="Chromosome"/>
</dbReference>
<evidence type="ECO:0000256" key="1">
    <source>
        <dbReference type="SAM" id="MobiDB-lite"/>
    </source>
</evidence>
<proteinExistence type="predicted"/>
<reference evidence="3" key="1">
    <citation type="submission" date="2022-10" db="EMBL/GenBank/DDBJ databases">
        <title>Vagococcus sp. isolated from poultry meat.</title>
        <authorList>
            <person name="Johansson P."/>
            <person name="Bjorkroth J."/>
        </authorList>
    </citation>
    <scope>NUCLEOTIDE SEQUENCE</scope>
    <source>
        <strain evidence="3">STAA11</strain>
    </source>
</reference>
<keyword evidence="2" id="KW-1133">Transmembrane helix</keyword>
<keyword evidence="2" id="KW-0472">Membrane</keyword>
<accession>A0AAF0CU28</accession>
<name>A0AAF0CU28_9ENTE</name>
<keyword evidence="4" id="KW-1185">Reference proteome</keyword>
<dbReference type="EMBL" id="CP110232">
    <property type="protein sequence ID" value="WEG72867.1"/>
    <property type="molecule type" value="Genomic_DNA"/>
</dbReference>
<feature type="transmembrane region" description="Helical" evidence="2">
    <location>
        <begin position="368"/>
        <end position="389"/>
    </location>
</feature>
<dbReference type="Gene3D" id="2.20.28.30">
    <property type="entry name" value="RNA polymerase ii, chain L"/>
    <property type="match status" value="2"/>
</dbReference>
<gene>
    <name evidence="3" type="ORF">OL234_07740</name>
</gene>